<evidence type="ECO:0000259" key="1">
    <source>
        <dbReference type="Pfam" id="PF00085"/>
    </source>
</evidence>
<feature type="domain" description="Thioredoxin" evidence="1">
    <location>
        <begin position="6"/>
        <end position="78"/>
    </location>
</feature>
<dbReference type="KEGG" id="malk:MalAC0309_1925"/>
<dbReference type="EMBL" id="AP017315">
    <property type="protein sequence ID" value="BAU32771.1"/>
    <property type="molecule type" value="Genomic_DNA"/>
</dbReference>
<gene>
    <name evidence="2" type="primary">trxA</name>
    <name evidence="2" type="ORF">MalAC0309_1925</name>
</gene>
<accession>A0A0U4NX29</accession>
<dbReference type="RefSeq" id="WP_150129248.1">
    <property type="nucleotide sequence ID" value="NZ_AP017315.1"/>
</dbReference>
<dbReference type="Gene3D" id="3.40.30.10">
    <property type="entry name" value="Glutaredoxin"/>
    <property type="match status" value="1"/>
</dbReference>
<evidence type="ECO:0000313" key="2">
    <source>
        <dbReference type="EMBL" id="BAU32771.1"/>
    </source>
</evidence>
<reference evidence="3" key="1">
    <citation type="submission" date="2015-12" db="EMBL/GenBank/DDBJ databases">
        <authorList>
            <person name="Shamseldin A."/>
            <person name="Moawad H."/>
            <person name="Abd El-Rahim W.M."/>
            <person name="Sadowsky M.J."/>
        </authorList>
    </citation>
    <scope>NUCLEOTIDE SEQUENCE [LARGE SCALE GENOMIC DNA]</scope>
    <source>
        <strain evidence="3">JAM AC0309</strain>
    </source>
</reference>
<reference evidence="2 3" key="2">
    <citation type="submission" date="2016-01" db="EMBL/GenBank/DDBJ databases">
        <title>Microcella alkaliphila JAM AC0309 whole genome shotgun sequence.</title>
        <authorList>
            <person name="Kurata A."/>
            <person name="Hirose Y."/>
            <person name="Kishimoto N."/>
            <person name="Kobayashi T."/>
        </authorList>
    </citation>
    <scope>NUCLEOTIDE SEQUENCE [LARGE SCALE GENOMIC DNA]</scope>
    <source>
        <strain evidence="2 3">JAM AC0309</strain>
    </source>
</reference>
<name>A0A0U4NX29_9MICO</name>
<dbReference type="AlphaFoldDB" id="A0A0U4NX29"/>
<dbReference type="CDD" id="cd02947">
    <property type="entry name" value="TRX_family"/>
    <property type="match status" value="1"/>
</dbReference>
<dbReference type="Proteomes" id="UP000218965">
    <property type="component" value="Chromosome"/>
</dbReference>
<dbReference type="InterPro" id="IPR036249">
    <property type="entry name" value="Thioredoxin-like_sf"/>
</dbReference>
<sequence>MRLELYTSAFCDPCHRAREVVAEAQRLVPALEVVERDVAAHQERAADLGIRSTPTTVIYAANGDEHLRAEGVPTLPRLLTALAAVADG</sequence>
<protein>
    <submittedName>
        <fullName evidence="2">Thioredoxin</fullName>
    </submittedName>
</protein>
<evidence type="ECO:0000313" key="3">
    <source>
        <dbReference type="Proteomes" id="UP000218965"/>
    </source>
</evidence>
<dbReference type="Pfam" id="PF00085">
    <property type="entry name" value="Thioredoxin"/>
    <property type="match status" value="1"/>
</dbReference>
<proteinExistence type="predicted"/>
<dbReference type="InterPro" id="IPR013766">
    <property type="entry name" value="Thioredoxin_domain"/>
</dbReference>
<organism evidence="2 3">
    <name type="scientific">Microcella alkaliphila</name>
    <dbReference type="NCBI Taxonomy" id="279828"/>
    <lineage>
        <taxon>Bacteria</taxon>
        <taxon>Bacillati</taxon>
        <taxon>Actinomycetota</taxon>
        <taxon>Actinomycetes</taxon>
        <taxon>Micrococcales</taxon>
        <taxon>Microbacteriaceae</taxon>
        <taxon>Microcella</taxon>
    </lineage>
</organism>
<dbReference type="SUPFAM" id="SSF52833">
    <property type="entry name" value="Thioredoxin-like"/>
    <property type="match status" value="1"/>
</dbReference>
<dbReference type="OrthoDB" id="1495530at2"/>